<evidence type="ECO:0000256" key="14">
    <source>
        <dbReference type="SAM" id="MobiDB-lite"/>
    </source>
</evidence>
<dbReference type="Gramene" id="Pp3c20_16850V3.1">
    <property type="protein sequence ID" value="PAC:32945510.CDS.1"/>
    <property type="gene ID" value="Pp3c20_16850"/>
</dbReference>
<accession>A0A2K1IVH9</accession>
<evidence type="ECO:0000313" key="18">
    <source>
        <dbReference type="Proteomes" id="UP000006727"/>
    </source>
</evidence>
<keyword evidence="18" id="KW-1185">Reference proteome</keyword>
<dbReference type="SUPFAM" id="SSF90209">
    <property type="entry name" value="Ran binding protein zinc finger-like"/>
    <property type="match status" value="1"/>
</dbReference>
<keyword evidence="11" id="KW-0234">DNA repair</keyword>
<dbReference type="AlphaFoldDB" id="A0A2K1IVH9"/>
<evidence type="ECO:0000256" key="13">
    <source>
        <dbReference type="PROSITE-ProRule" id="PRU00322"/>
    </source>
</evidence>
<dbReference type="OrthoDB" id="9975959at2759"/>
<dbReference type="Gramene" id="Pp3c20_16850V3.2">
    <property type="protein sequence ID" value="PAC:32945511.CDS.1"/>
    <property type="gene ID" value="Pp3c20_16850"/>
</dbReference>
<proteinExistence type="predicted"/>
<keyword evidence="5" id="KW-0479">Metal-binding</keyword>
<reference evidence="16 18" key="1">
    <citation type="journal article" date="2008" name="Science">
        <title>The Physcomitrella genome reveals evolutionary insights into the conquest of land by plants.</title>
        <authorList>
            <person name="Rensing S."/>
            <person name="Lang D."/>
            <person name="Zimmer A."/>
            <person name="Terry A."/>
            <person name="Salamov A."/>
            <person name="Shapiro H."/>
            <person name="Nishiyama T."/>
            <person name="Perroud P.-F."/>
            <person name="Lindquist E."/>
            <person name="Kamisugi Y."/>
            <person name="Tanahashi T."/>
            <person name="Sakakibara K."/>
            <person name="Fujita T."/>
            <person name="Oishi K."/>
            <person name="Shin-I T."/>
            <person name="Kuroki Y."/>
            <person name="Toyoda A."/>
            <person name="Suzuki Y."/>
            <person name="Hashimoto A."/>
            <person name="Yamaguchi K."/>
            <person name="Sugano A."/>
            <person name="Kohara Y."/>
            <person name="Fujiyama A."/>
            <person name="Anterola A."/>
            <person name="Aoki S."/>
            <person name="Ashton N."/>
            <person name="Barbazuk W.B."/>
            <person name="Barker E."/>
            <person name="Bennetzen J."/>
            <person name="Bezanilla M."/>
            <person name="Blankenship R."/>
            <person name="Cho S.H."/>
            <person name="Dutcher S."/>
            <person name="Estelle M."/>
            <person name="Fawcett J.A."/>
            <person name="Gundlach H."/>
            <person name="Hanada K."/>
            <person name="Heyl A."/>
            <person name="Hicks K.A."/>
            <person name="Hugh J."/>
            <person name="Lohr M."/>
            <person name="Mayer K."/>
            <person name="Melkozernov A."/>
            <person name="Murata T."/>
            <person name="Nelson D."/>
            <person name="Pils B."/>
            <person name="Prigge M."/>
            <person name="Reiss B."/>
            <person name="Renner T."/>
            <person name="Rombauts S."/>
            <person name="Rushton P."/>
            <person name="Sanderfoot A."/>
            <person name="Schween G."/>
            <person name="Shiu S.-H."/>
            <person name="Stueber K."/>
            <person name="Theodoulou F.L."/>
            <person name="Tu H."/>
            <person name="Van de Peer Y."/>
            <person name="Verrier P.J."/>
            <person name="Waters E."/>
            <person name="Wood A."/>
            <person name="Yang L."/>
            <person name="Cove D."/>
            <person name="Cuming A."/>
            <person name="Hasebe M."/>
            <person name="Lucas S."/>
            <person name="Mishler D.B."/>
            <person name="Reski R."/>
            <person name="Grigoriev I."/>
            <person name="Quatrano R.S."/>
            <person name="Boore J.L."/>
        </authorList>
    </citation>
    <scope>NUCLEOTIDE SEQUENCE [LARGE SCALE GENOMIC DNA]</scope>
    <source>
        <strain evidence="17 18">cv. Gransden 2004</strain>
    </source>
</reference>
<keyword evidence="9" id="KW-0862">Zinc</keyword>
<dbReference type="Pfam" id="PF03372">
    <property type="entry name" value="Exo_endo_phos"/>
    <property type="match status" value="1"/>
</dbReference>
<evidence type="ECO:0000256" key="1">
    <source>
        <dbReference type="ARBA" id="ARBA00001936"/>
    </source>
</evidence>
<sequence>MLVKKFCVCTNSMLLQVRVKPLDEFPVFRRIGSFQKHATLPRSLCIPILARAFEIAFNSALLFPIGLSRGCTALRSISTSPHSRTTPRTRLRMGWACATCTFINDAGSACGVCLMPAPGSPSSGDAKWTCEACTFENIGETAFCEMCDTGRSTVGRSVRGSPFRPLRASARVKPEVGRVEESALLENVKSVEAESLVTGGTWFGDESLKVACGSQNLKSRKHEAKEVEVIDLSESDSRGDEFVVKDGKKKKDVQEESNHLLENLHKERISRMQGKMSAEDSSAVKVGKDAVDSSSSSPELEKEKEFVPLTSLSREQKLAYIEAEGTWLEKPTADLTVLSYNVWFREDLELQARLDAIGNVILQHRPHVVFFQEVTETIYRIFEQASWWKSYNCSVNRRVASQRAYFCMVLSKLPVVSFRQSPFRNSIMGRELCLAELDVGNGARLLVANSHLESPCPAPPTWNQMFSAERVAQAKEAMLMLKDFPNVIFGGDMNWDEKTDGVPPLPSGWFDAWVQLRPGEDGFTYDTKANKMISGYRSLRKRVDRMFCQLEDFDTVSIEMVGTEPIPDLTYPKEKKVKGKVEIIRYPVLPSDHFGLLLTLRKSA</sequence>
<dbReference type="EnsemblPlants" id="Pp3c20_16850V3.4">
    <property type="protein sequence ID" value="PAC:32945513.CDS.1"/>
    <property type="gene ID" value="Pp3c20_16850"/>
</dbReference>
<evidence type="ECO:0000256" key="8">
    <source>
        <dbReference type="ARBA" id="ARBA00022801"/>
    </source>
</evidence>
<dbReference type="EnsemblPlants" id="Pp3c20_16850V3.3">
    <property type="protein sequence ID" value="PAC:32945512.CDS.1"/>
    <property type="gene ID" value="Pp3c20_16850"/>
</dbReference>
<reference evidence="16 18" key="2">
    <citation type="journal article" date="2018" name="Plant J.">
        <title>The Physcomitrella patens chromosome-scale assembly reveals moss genome structure and evolution.</title>
        <authorList>
            <person name="Lang D."/>
            <person name="Ullrich K.K."/>
            <person name="Murat F."/>
            <person name="Fuchs J."/>
            <person name="Jenkins J."/>
            <person name="Haas F.B."/>
            <person name="Piednoel M."/>
            <person name="Gundlach H."/>
            <person name="Van Bel M."/>
            <person name="Meyberg R."/>
            <person name="Vives C."/>
            <person name="Morata J."/>
            <person name="Symeonidi A."/>
            <person name="Hiss M."/>
            <person name="Muchero W."/>
            <person name="Kamisugi Y."/>
            <person name="Saleh O."/>
            <person name="Blanc G."/>
            <person name="Decker E.L."/>
            <person name="van Gessel N."/>
            <person name="Grimwood J."/>
            <person name="Hayes R.D."/>
            <person name="Graham S.W."/>
            <person name="Gunter L.E."/>
            <person name="McDaniel S.F."/>
            <person name="Hoernstein S.N.W."/>
            <person name="Larsson A."/>
            <person name="Li F.W."/>
            <person name="Perroud P.F."/>
            <person name="Phillips J."/>
            <person name="Ranjan P."/>
            <person name="Rokshar D.S."/>
            <person name="Rothfels C.J."/>
            <person name="Schneider L."/>
            <person name="Shu S."/>
            <person name="Stevenson D.W."/>
            <person name="Thummler F."/>
            <person name="Tillich M."/>
            <person name="Villarreal Aguilar J.C."/>
            <person name="Widiez T."/>
            <person name="Wong G.K."/>
            <person name="Wymore A."/>
            <person name="Zhang Y."/>
            <person name="Zimmer A.D."/>
            <person name="Quatrano R.S."/>
            <person name="Mayer K.F.X."/>
            <person name="Goodstein D."/>
            <person name="Casacuberta J.M."/>
            <person name="Vandepoele K."/>
            <person name="Reski R."/>
            <person name="Cuming A.C."/>
            <person name="Tuskan G.A."/>
            <person name="Maumus F."/>
            <person name="Salse J."/>
            <person name="Schmutz J."/>
            <person name="Rensing S.A."/>
        </authorList>
    </citation>
    <scope>NUCLEOTIDE SEQUENCE [LARGE SCALE GENOMIC DNA]</scope>
    <source>
        <strain evidence="17 18">cv. Gransden 2004</strain>
    </source>
</reference>
<dbReference type="InterPro" id="IPR001876">
    <property type="entry name" value="Znf_RanBP2"/>
</dbReference>
<dbReference type="InterPro" id="IPR036691">
    <property type="entry name" value="Endo/exonu/phosph_ase_sf"/>
</dbReference>
<keyword evidence="7 13" id="KW-0863">Zinc-finger</keyword>
<evidence type="ECO:0000256" key="5">
    <source>
        <dbReference type="ARBA" id="ARBA00022723"/>
    </source>
</evidence>
<dbReference type="CDD" id="cd09080">
    <property type="entry name" value="TDP2"/>
    <property type="match status" value="1"/>
</dbReference>
<evidence type="ECO:0000256" key="10">
    <source>
        <dbReference type="ARBA" id="ARBA00022842"/>
    </source>
</evidence>
<keyword evidence="8" id="KW-0378">Hydrolase</keyword>
<dbReference type="EnsemblPlants" id="Pp3c20_16850V3.1">
    <property type="protein sequence ID" value="PAC:32945510.CDS.1"/>
    <property type="gene ID" value="Pp3c20_16850"/>
</dbReference>
<dbReference type="STRING" id="3218.A0A2K1IVH9"/>
<name>A0A2K1IVH9_PHYPA</name>
<dbReference type="PANTHER" id="PTHR15822">
    <property type="entry name" value="TRAF AND TNF RECEPTOR-ASSOCIATED PROTEIN"/>
    <property type="match status" value="1"/>
</dbReference>
<comment type="cofactor">
    <cofactor evidence="2">
        <name>Mg(2+)</name>
        <dbReference type="ChEBI" id="CHEBI:18420"/>
    </cofactor>
</comment>
<keyword evidence="12" id="KW-0539">Nucleus</keyword>
<comment type="cofactor">
    <cofactor evidence="1">
        <name>Mn(2+)</name>
        <dbReference type="ChEBI" id="CHEBI:29035"/>
    </cofactor>
</comment>
<dbReference type="GO" id="GO:0005737">
    <property type="term" value="C:cytoplasm"/>
    <property type="evidence" value="ECO:0000318"/>
    <property type="project" value="GO_Central"/>
</dbReference>
<feature type="region of interest" description="Disordered" evidence="14">
    <location>
        <begin position="271"/>
        <end position="300"/>
    </location>
</feature>
<keyword evidence="4" id="KW-0540">Nuclease</keyword>
<organism evidence="16">
    <name type="scientific">Physcomitrium patens</name>
    <name type="common">Spreading-leaved earth moss</name>
    <name type="synonym">Physcomitrella patens</name>
    <dbReference type="NCBI Taxonomy" id="3218"/>
    <lineage>
        <taxon>Eukaryota</taxon>
        <taxon>Viridiplantae</taxon>
        <taxon>Streptophyta</taxon>
        <taxon>Embryophyta</taxon>
        <taxon>Bryophyta</taxon>
        <taxon>Bryophytina</taxon>
        <taxon>Bryopsida</taxon>
        <taxon>Funariidae</taxon>
        <taxon>Funariales</taxon>
        <taxon>Funariaceae</taxon>
        <taxon>Physcomitrium</taxon>
    </lineage>
</organism>
<reference evidence="17" key="3">
    <citation type="submission" date="2020-12" db="UniProtKB">
        <authorList>
            <consortium name="EnsemblPlants"/>
        </authorList>
    </citation>
    <scope>IDENTIFICATION</scope>
</reference>
<evidence type="ECO:0000313" key="16">
    <source>
        <dbReference type="EMBL" id="PNR33283.1"/>
    </source>
</evidence>
<keyword evidence="10" id="KW-0460">Magnesium</keyword>
<dbReference type="Gramene" id="Pp3c20_16850V3.4">
    <property type="protein sequence ID" value="PAC:32945513.CDS.1"/>
    <property type="gene ID" value="Pp3c20_16850"/>
</dbReference>
<evidence type="ECO:0000256" key="11">
    <source>
        <dbReference type="ARBA" id="ARBA00023204"/>
    </source>
</evidence>
<dbReference type="SMART" id="SM00547">
    <property type="entry name" value="ZnF_RBZ"/>
    <property type="match status" value="2"/>
</dbReference>
<feature type="domain" description="RanBP2-type" evidence="15">
    <location>
        <begin position="122"/>
        <end position="153"/>
    </location>
</feature>
<dbReference type="GO" id="GO:0004518">
    <property type="term" value="F:nuclease activity"/>
    <property type="evidence" value="ECO:0007669"/>
    <property type="project" value="UniProtKB-KW"/>
</dbReference>
<dbReference type="GO" id="GO:0006302">
    <property type="term" value="P:double-strand break repair"/>
    <property type="evidence" value="ECO:0000318"/>
    <property type="project" value="GO_Central"/>
</dbReference>
<protein>
    <recommendedName>
        <fullName evidence="15">RanBP2-type domain-containing protein</fullName>
    </recommendedName>
</protein>
<dbReference type="Proteomes" id="UP000006727">
    <property type="component" value="Chromosome 20"/>
</dbReference>
<comment type="subcellular location">
    <subcellularLocation>
        <location evidence="3">Nucleus</location>
        <location evidence="3">PML body</location>
    </subcellularLocation>
</comment>
<dbReference type="InterPro" id="IPR051547">
    <property type="entry name" value="TDP2-like"/>
</dbReference>
<dbReference type="InterPro" id="IPR036443">
    <property type="entry name" value="Znf_RanBP2_sf"/>
</dbReference>
<dbReference type="PANTHER" id="PTHR15822:SF4">
    <property type="entry name" value="TYROSYL-DNA PHOSPHODIESTERASE 2"/>
    <property type="match status" value="1"/>
</dbReference>
<dbReference type="EnsemblPlants" id="Pp3c20_16850V3.2">
    <property type="protein sequence ID" value="PAC:32945511.CDS.1"/>
    <property type="gene ID" value="Pp3c20_16850"/>
</dbReference>
<dbReference type="GO" id="GO:0003697">
    <property type="term" value="F:single-stranded DNA binding"/>
    <property type="evidence" value="ECO:0000318"/>
    <property type="project" value="GO_Central"/>
</dbReference>
<evidence type="ECO:0000256" key="12">
    <source>
        <dbReference type="ARBA" id="ARBA00023242"/>
    </source>
</evidence>
<dbReference type="FunCoup" id="A0A2K1IVH9">
    <property type="interactions" value="2008"/>
</dbReference>
<dbReference type="PROSITE" id="PS01358">
    <property type="entry name" value="ZF_RANBP2_1"/>
    <property type="match status" value="1"/>
</dbReference>
<dbReference type="GO" id="GO:0016605">
    <property type="term" value="C:PML body"/>
    <property type="evidence" value="ECO:0000318"/>
    <property type="project" value="GO_Central"/>
</dbReference>
<evidence type="ECO:0000256" key="3">
    <source>
        <dbReference type="ARBA" id="ARBA00004322"/>
    </source>
</evidence>
<dbReference type="RefSeq" id="XP_024358171.1">
    <property type="nucleotide sequence ID" value="XM_024502403.2"/>
</dbReference>
<dbReference type="Gramene" id="Pp3c20_16850V3.3">
    <property type="protein sequence ID" value="PAC:32945512.CDS.1"/>
    <property type="gene ID" value="Pp3c20_16850"/>
</dbReference>
<evidence type="ECO:0000256" key="7">
    <source>
        <dbReference type="ARBA" id="ARBA00022771"/>
    </source>
</evidence>
<dbReference type="FunFam" id="3.60.10.10:FF:000058">
    <property type="entry name" value="Tyrosyl-DNA phosphodiesterase 2"/>
    <property type="match status" value="1"/>
</dbReference>
<evidence type="ECO:0000256" key="4">
    <source>
        <dbReference type="ARBA" id="ARBA00022722"/>
    </source>
</evidence>
<dbReference type="PROSITE" id="PS50199">
    <property type="entry name" value="ZF_RANBP2_2"/>
    <property type="match status" value="1"/>
</dbReference>
<dbReference type="Gene3D" id="2.30.30.380">
    <property type="entry name" value="Zn-finger domain of Sec23/24"/>
    <property type="match status" value="1"/>
</dbReference>
<dbReference type="Gene3D" id="3.60.10.10">
    <property type="entry name" value="Endonuclease/exonuclease/phosphatase"/>
    <property type="match status" value="1"/>
</dbReference>
<evidence type="ECO:0000256" key="9">
    <source>
        <dbReference type="ARBA" id="ARBA00022833"/>
    </source>
</evidence>
<evidence type="ECO:0000259" key="15">
    <source>
        <dbReference type="PROSITE" id="PS50199"/>
    </source>
</evidence>
<gene>
    <name evidence="17" type="primary">LOC112273510</name>
    <name evidence="16" type="ORF">PHYPA_025226</name>
</gene>
<dbReference type="PaxDb" id="3218-PP1S44_167V6.2"/>
<evidence type="ECO:0000256" key="6">
    <source>
        <dbReference type="ARBA" id="ARBA00022763"/>
    </source>
</evidence>
<evidence type="ECO:0000256" key="2">
    <source>
        <dbReference type="ARBA" id="ARBA00001946"/>
    </source>
</evidence>
<dbReference type="EMBL" id="ABEU02000020">
    <property type="protein sequence ID" value="PNR33283.1"/>
    <property type="molecule type" value="Genomic_DNA"/>
</dbReference>
<evidence type="ECO:0000313" key="17">
    <source>
        <dbReference type="EnsemblPlants" id="PAC:32945510.CDS.1"/>
    </source>
</evidence>
<keyword evidence="6" id="KW-0227">DNA damage</keyword>
<dbReference type="GO" id="GO:0008270">
    <property type="term" value="F:zinc ion binding"/>
    <property type="evidence" value="ECO:0007669"/>
    <property type="project" value="UniProtKB-KW"/>
</dbReference>
<dbReference type="GeneID" id="112273510"/>
<dbReference type="GO" id="GO:0070260">
    <property type="term" value="F:5'-tyrosyl-DNA phosphodiesterase activity"/>
    <property type="evidence" value="ECO:0000318"/>
    <property type="project" value="GO_Central"/>
</dbReference>
<dbReference type="SUPFAM" id="SSF56219">
    <property type="entry name" value="DNase I-like"/>
    <property type="match status" value="1"/>
</dbReference>
<dbReference type="InterPro" id="IPR005135">
    <property type="entry name" value="Endo/exonuclease/phosphatase"/>
</dbReference>
<dbReference type="KEGG" id="ppp:112273510"/>